<feature type="region of interest" description="Disordered" evidence="12">
    <location>
        <begin position="541"/>
        <end position="564"/>
    </location>
</feature>
<dbReference type="InterPro" id="IPR029016">
    <property type="entry name" value="GAF-like_dom_sf"/>
</dbReference>
<dbReference type="EMBL" id="RIBY02001890">
    <property type="protein sequence ID" value="KAH9827310.1"/>
    <property type="molecule type" value="Genomic_DNA"/>
</dbReference>
<dbReference type="GO" id="GO:0009927">
    <property type="term" value="F:histidine phosphotransfer kinase activity"/>
    <property type="evidence" value="ECO:0007669"/>
    <property type="project" value="TreeGrafter"/>
</dbReference>
<dbReference type="SMART" id="SM00387">
    <property type="entry name" value="HATPase_c"/>
    <property type="match status" value="1"/>
</dbReference>
<dbReference type="CDD" id="cd17546">
    <property type="entry name" value="REC_hyHK_CKI1_RcsC-like"/>
    <property type="match status" value="1"/>
</dbReference>
<evidence type="ECO:0000256" key="4">
    <source>
        <dbReference type="ARBA" id="ARBA00012438"/>
    </source>
</evidence>
<keyword evidence="10" id="KW-0472">Membrane</keyword>
<dbReference type="InterPro" id="IPR005467">
    <property type="entry name" value="His_kinase_dom"/>
</dbReference>
<dbReference type="InterPro" id="IPR003594">
    <property type="entry name" value="HATPase_dom"/>
</dbReference>
<dbReference type="InterPro" id="IPR007014">
    <property type="entry name" value="FUN14"/>
</dbReference>
<evidence type="ECO:0000256" key="6">
    <source>
        <dbReference type="ARBA" id="ARBA00022679"/>
    </source>
</evidence>
<dbReference type="SUPFAM" id="SSF52172">
    <property type="entry name" value="CheY-like"/>
    <property type="match status" value="1"/>
</dbReference>
<dbReference type="SUPFAM" id="SSF55781">
    <property type="entry name" value="GAF domain-like"/>
    <property type="match status" value="1"/>
</dbReference>
<evidence type="ECO:0000259" key="13">
    <source>
        <dbReference type="PROSITE" id="PS50109"/>
    </source>
</evidence>
<feature type="compositionally biased region" description="Basic and acidic residues" evidence="12">
    <location>
        <begin position="379"/>
        <end position="391"/>
    </location>
</feature>
<keyword evidence="6" id="KW-0808">Transferase</keyword>
<gene>
    <name evidence="15" type="ORF">Tdes44962_MAKER02936</name>
</gene>
<feature type="region of interest" description="Disordered" evidence="12">
    <location>
        <begin position="629"/>
        <end position="677"/>
    </location>
</feature>
<dbReference type="PANTHER" id="PTHR43047:SF72">
    <property type="entry name" value="OSMOSENSING HISTIDINE PROTEIN KINASE SLN1"/>
    <property type="match status" value="1"/>
</dbReference>
<feature type="region of interest" description="Disordered" evidence="12">
    <location>
        <begin position="1226"/>
        <end position="1268"/>
    </location>
</feature>
<evidence type="ECO:0000256" key="9">
    <source>
        <dbReference type="ARBA" id="ARBA00022989"/>
    </source>
</evidence>
<dbReference type="InterPro" id="IPR004358">
    <property type="entry name" value="Sig_transdc_His_kin-like_C"/>
</dbReference>
<keyword evidence="5 11" id="KW-0597">Phosphoprotein</keyword>
<dbReference type="Gene3D" id="3.30.565.10">
    <property type="entry name" value="Histidine kinase-like ATPase, C-terminal domain"/>
    <property type="match status" value="1"/>
</dbReference>
<dbReference type="PROSITE" id="PS50109">
    <property type="entry name" value="HIS_KIN"/>
    <property type="match status" value="1"/>
</dbReference>
<dbReference type="Pfam" id="PF02518">
    <property type="entry name" value="HATPase_c"/>
    <property type="match status" value="1"/>
</dbReference>
<evidence type="ECO:0000256" key="1">
    <source>
        <dbReference type="ARBA" id="ARBA00000085"/>
    </source>
</evidence>
<dbReference type="Pfam" id="PF00072">
    <property type="entry name" value="Response_reg"/>
    <property type="match status" value="1"/>
</dbReference>
<dbReference type="FunFam" id="3.30.450.40:FF:000083">
    <property type="entry name" value="Sensor histidine kinase/response regulator, putative (AFU_orthologue AFUA_4G00660)"/>
    <property type="match status" value="1"/>
</dbReference>
<feature type="region of interest" description="Disordered" evidence="12">
    <location>
        <begin position="379"/>
        <end position="473"/>
    </location>
</feature>
<dbReference type="Gene3D" id="3.40.50.2300">
    <property type="match status" value="1"/>
</dbReference>
<sequence length="1622" mass="178043">MYLPLGSVSLPGIAWPQVPNRALAHASVTISAARALGNPTNHLCLLERPGLPSGRWRSGSSVRYRAGNGRLPYRTRFLLEPRPFFEAALRCTSSHTLSSQGSRTKTFAPATIAPGPRASKGSTMVPLADRPHLPRRQALFESRREREFYRYYEPIRALTESGPPLCDLFDDAAVKGHVPFSSPDPALTAFCQLAALRLGTRRAMLFFFDSNYAYVLAEATQTLSLKDDSVHEIDDKLWLGHSVIPRGFSICEETVCSLPQSENVTPDSEHHLVHIINDLEKDTKFCDRPYVKDGPKARFYAGVPITTPKGINIGAFCLLDDKKRDGLDEKGISFLKDMASTVMKHLDHCRAKAEHIRGTRMVTGLGAFIEGASSLRTWQEESKRRTDRQEGGRSSLANVIKEPLAVRPKPCPQQASTVEVPTPSRDPSDNRGSPRLGEPKQVDSANPSSASVPSLGASVETKSTGALDSPPKVIEGMVMPTSRSAKTSQQSDDLQAQLVADNVRSTFQRAADLIREAVDVEGAFFLDAAVGTYGGLVEAHDGSDQSSDALISGTDATGNESEEQKKVVYGEGVPDKLCTVLASSHTTSDHYHSTREMQAMTDKSNITERFLRSLLRRYGHGKIWNFNDAGDASSDDDSSESGSSQDIIRRSSGSGNTGRSSTNTRKDRRRRNRINDGREIQRLFPGVRSFALVGMWDQTRGRWFSACAVYTYSPLRLFSAESETSYIAAFCDVIIAEVHRLEAQNSDRAKSDFISSISHELRSPLHGILGSVECLQDQKLDSFSTGMVSQIEICGRTLLDIVDHLLDFSKVNHLAKTKPLLSESQGRRRISSTTARISQLGGLMSLDTEVALDEVTEEVVDTAVYSFCCARDNTFILNRDVSVILDVDRSVETSWKCRVPLGGWKRICINLLSNALKYTDAGFIHVTLSAAPIPGKKKRLNVIFEVEDSGRGMRKEFLENHLFKAFSQEDTLMEGTGLGMSLVAKIIKAMGGKIEVQSEKGVGTKMTVTAPFERSIRGNEETANGSQPELYQPFKDSSVGIFGFDGIGHVSDQAQHAHQIARALTLQSVQAQCQHLGLHVQRLWLDRPEPKVQVLMLAEEDIARYRKHITAGRHAGSKTEKPTIILCSSTISARNLKRNGAFKEHDFQVEYIAQPCTSSRLASALGRCLGHQTGRWSDHQEQADSGAQFADYANAEDVTILTHHRRGTIPVLDEVLDEALLSPRSEESDTFSRLEERPAREALTRSRLQVKDEQTNRSRSTGVRHHSPFPVVDLSAKKLSTNARNAQSDGASTNGLSLLLVDDNQINLQLLINYARKQGHRKRTASDGAEAVRVYKEAALNSMRARAQDGELSEKPSTILMDLTMPVMNGFEATREIRAFEQQHGIAPAHIIALTGLGSASAQQEAFSSGVDLFLTKPVRLKELTKLLDGIQYQADDPSANHPSNLPNSQIQLPSTMASRLLQPSFCHGLRTPLFAASLGFSGALLLHQTFQSRRLLRLDSSPTSVSPKDWSFAQYQNDARTPITKKSGGLNPRAVRQLSAGSIIGLIAGLGVSVFSKPLALLIGLLVVGVQTAESYGVHLVPYKRLQGYVKGVDLRSAVQDNIAFKISFGAMFALSAFAQF</sequence>
<dbReference type="FunFam" id="1.10.287.130:FF:000023">
    <property type="entry name" value="Sensor histidine kinase/response regulator, putative"/>
    <property type="match status" value="1"/>
</dbReference>
<feature type="region of interest" description="Disordered" evidence="12">
    <location>
        <begin position="100"/>
        <end position="128"/>
    </location>
</feature>
<feature type="compositionally biased region" description="Polar residues" evidence="12">
    <location>
        <begin position="544"/>
        <end position="559"/>
    </location>
</feature>
<feature type="domain" description="Response regulatory" evidence="14">
    <location>
        <begin position="1297"/>
        <end position="1432"/>
    </location>
</feature>
<evidence type="ECO:0000256" key="11">
    <source>
        <dbReference type="PROSITE-ProRule" id="PRU00169"/>
    </source>
</evidence>
<dbReference type="PROSITE" id="PS50110">
    <property type="entry name" value="RESPONSE_REGULATORY"/>
    <property type="match status" value="1"/>
</dbReference>
<reference evidence="15 16" key="1">
    <citation type="journal article" date="2018" name="IMA Fungus">
        <title>IMA Genome-F 10: Nine draft genome sequences of Claviceps purpurea s.lat., including C. arundinis, C. humidiphila, and C. cf. spartinae, pseudomolecules for the pitch canker pathogen Fusarium circinatum, draft genome of Davidsoniella eucalypti, Grosmannia galeiformis, Quambalaria eucalypti, and Teratosphaeria destructans.</title>
        <authorList>
            <person name="Wingfield B.D."/>
            <person name="Liu M."/>
            <person name="Nguyen H.D."/>
            <person name="Lane F.A."/>
            <person name="Morgan S.W."/>
            <person name="De Vos L."/>
            <person name="Wilken P.M."/>
            <person name="Duong T.A."/>
            <person name="Aylward J."/>
            <person name="Coetzee M.P."/>
            <person name="Dadej K."/>
            <person name="De Beer Z.W."/>
            <person name="Findlay W."/>
            <person name="Havenga M."/>
            <person name="Kolarik M."/>
            <person name="Menzies J.G."/>
            <person name="Naidoo K."/>
            <person name="Pochopski O."/>
            <person name="Shoukouhi P."/>
            <person name="Santana Q.C."/>
            <person name="Seifert K.A."/>
            <person name="Soal N."/>
            <person name="Steenkamp E.T."/>
            <person name="Tatham C.T."/>
            <person name="van der Nest M.A."/>
            <person name="Wingfield M.J."/>
        </authorList>
    </citation>
    <scope>NUCLEOTIDE SEQUENCE [LARGE SCALE GENOMIC DNA]</scope>
    <source>
        <strain evidence="15">CMW44962</strain>
    </source>
</reference>
<evidence type="ECO:0000256" key="12">
    <source>
        <dbReference type="SAM" id="MobiDB-lite"/>
    </source>
</evidence>
<keyword evidence="9" id="KW-1133">Transmembrane helix</keyword>
<dbReference type="PANTHER" id="PTHR43047">
    <property type="entry name" value="TWO-COMPONENT HISTIDINE PROTEIN KINASE"/>
    <property type="match status" value="1"/>
</dbReference>
<evidence type="ECO:0000256" key="10">
    <source>
        <dbReference type="ARBA" id="ARBA00023136"/>
    </source>
</evidence>
<evidence type="ECO:0000256" key="2">
    <source>
        <dbReference type="ARBA" id="ARBA00004370"/>
    </source>
</evidence>
<dbReference type="InterPro" id="IPR001789">
    <property type="entry name" value="Sig_transdc_resp-reg_receiver"/>
</dbReference>
<evidence type="ECO:0000259" key="14">
    <source>
        <dbReference type="PROSITE" id="PS50110"/>
    </source>
</evidence>
<evidence type="ECO:0000313" key="15">
    <source>
        <dbReference type="EMBL" id="KAH9827310.1"/>
    </source>
</evidence>
<keyword evidence="8" id="KW-0418">Kinase</keyword>
<dbReference type="InterPro" id="IPR036890">
    <property type="entry name" value="HATPase_C_sf"/>
</dbReference>
<dbReference type="EC" id="2.7.13.3" evidence="4"/>
<evidence type="ECO:0000256" key="3">
    <source>
        <dbReference type="ARBA" id="ARBA00009160"/>
    </source>
</evidence>
<dbReference type="PRINTS" id="PR00344">
    <property type="entry name" value="BCTRLSENSOR"/>
</dbReference>
<dbReference type="InterPro" id="IPR036097">
    <property type="entry name" value="HisK_dim/P_sf"/>
</dbReference>
<feature type="domain" description="Histidine kinase" evidence="13">
    <location>
        <begin position="756"/>
        <end position="1014"/>
    </location>
</feature>
<dbReference type="Gene3D" id="3.30.450.40">
    <property type="match status" value="1"/>
</dbReference>
<dbReference type="Gene3D" id="1.10.287.130">
    <property type="match status" value="1"/>
</dbReference>
<evidence type="ECO:0000256" key="7">
    <source>
        <dbReference type="ARBA" id="ARBA00022692"/>
    </source>
</evidence>
<dbReference type="SUPFAM" id="SSF55874">
    <property type="entry name" value="ATPase domain of HSP90 chaperone/DNA topoisomerase II/histidine kinase"/>
    <property type="match status" value="1"/>
</dbReference>
<comment type="similarity">
    <text evidence="3">Belongs to the FUN14 family.</text>
</comment>
<dbReference type="SMART" id="SM00388">
    <property type="entry name" value="HisKA"/>
    <property type="match status" value="1"/>
</dbReference>
<comment type="catalytic activity">
    <reaction evidence="1">
        <text>ATP + protein L-histidine = ADP + protein N-phospho-L-histidine.</text>
        <dbReference type="EC" id="2.7.13.3"/>
    </reaction>
</comment>
<dbReference type="OrthoDB" id="303614at2759"/>
<dbReference type="GO" id="GO:0005886">
    <property type="term" value="C:plasma membrane"/>
    <property type="evidence" value="ECO:0007669"/>
    <property type="project" value="TreeGrafter"/>
</dbReference>
<organism evidence="15 16">
    <name type="scientific">Teratosphaeria destructans</name>
    <dbReference type="NCBI Taxonomy" id="418781"/>
    <lineage>
        <taxon>Eukaryota</taxon>
        <taxon>Fungi</taxon>
        <taxon>Dikarya</taxon>
        <taxon>Ascomycota</taxon>
        <taxon>Pezizomycotina</taxon>
        <taxon>Dothideomycetes</taxon>
        <taxon>Dothideomycetidae</taxon>
        <taxon>Mycosphaerellales</taxon>
        <taxon>Teratosphaeriaceae</taxon>
        <taxon>Teratosphaeria</taxon>
    </lineage>
</organism>
<comment type="subcellular location">
    <subcellularLocation>
        <location evidence="2">Membrane</location>
    </subcellularLocation>
</comment>
<evidence type="ECO:0000256" key="5">
    <source>
        <dbReference type="ARBA" id="ARBA00022553"/>
    </source>
</evidence>
<name>A0A9W7SRQ7_9PEZI</name>
<feature type="compositionally biased region" description="Low complexity" evidence="12">
    <location>
        <begin position="640"/>
        <end position="663"/>
    </location>
</feature>
<evidence type="ECO:0000313" key="16">
    <source>
        <dbReference type="Proteomes" id="UP001138500"/>
    </source>
</evidence>
<dbReference type="Proteomes" id="UP001138500">
    <property type="component" value="Unassembled WGS sequence"/>
</dbReference>
<keyword evidence="16" id="KW-1185">Reference proteome</keyword>
<comment type="caution">
    <text evidence="15">The sequence shown here is derived from an EMBL/GenBank/DDBJ whole genome shotgun (WGS) entry which is preliminary data.</text>
</comment>
<feature type="modified residue" description="4-aspartylphosphate" evidence="11">
    <location>
        <position position="1362"/>
    </location>
</feature>
<feature type="compositionally biased region" description="Polar residues" evidence="12">
    <location>
        <begin position="443"/>
        <end position="452"/>
    </location>
</feature>
<proteinExistence type="inferred from homology"/>
<reference evidence="15 16" key="2">
    <citation type="journal article" date="2021" name="Curr. Genet.">
        <title>Genetic response to nitrogen starvation in the aggressive Eucalyptus foliar pathogen Teratosphaeria destructans.</title>
        <authorList>
            <person name="Havenga M."/>
            <person name="Wingfield B.D."/>
            <person name="Wingfield M.J."/>
            <person name="Dreyer L.L."/>
            <person name="Roets F."/>
            <person name="Aylward J."/>
        </authorList>
    </citation>
    <scope>NUCLEOTIDE SEQUENCE [LARGE SCALE GENOMIC DNA]</scope>
    <source>
        <strain evidence="15">CMW44962</strain>
    </source>
</reference>
<dbReference type="SUPFAM" id="SSF47384">
    <property type="entry name" value="Homodimeric domain of signal transducing histidine kinase"/>
    <property type="match status" value="1"/>
</dbReference>
<dbReference type="SMART" id="SM00448">
    <property type="entry name" value="REC"/>
    <property type="match status" value="1"/>
</dbReference>
<feature type="compositionally biased region" description="Basic and acidic residues" evidence="12">
    <location>
        <begin position="1226"/>
        <end position="1256"/>
    </location>
</feature>
<dbReference type="InterPro" id="IPR003661">
    <property type="entry name" value="HisK_dim/P_dom"/>
</dbReference>
<dbReference type="Pfam" id="PF00512">
    <property type="entry name" value="HisKA"/>
    <property type="match status" value="1"/>
</dbReference>
<keyword evidence="7" id="KW-0812">Transmembrane</keyword>
<dbReference type="InterPro" id="IPR011006">
    <property type="entry name" value="CheY-like_superfamily"/>
</dbReference>
<dbReference type="GO" id="GO:0000155">
    <property type="term" value="F:phosphorelay sensor kinase activity"/>
    <property type="evidence" value="ECO:0007669"/>
    <property type="project" value="InterPro"/>
</dbReference>
<accession>A0A9W7SRQ7</accession>
<protein>
    <recommendedName>
        <fullName evidence="4">histidine kinase</fullName>
        <ecNumber evidence="4">2.7.13.3</ecNumber>
    </recommendedName>
</protein>
<dbReference type="Pfam" id="PF04930">
    <property type="entry name" value="FUN14"/>
    <property type="match status" value="1"/>
</dbReference>
<evidence type="ECO:0000256" key="8">
    <source>
        <dbReference type="ARBA" id="ARBA00022777"/>
    </source>
</evidence>
<dbReference type="CDD" id="cd00082">
    <property type="entry name" value="HisKA"/>
    <property type="match status" value="1"/>
</dbReference>